<gene>
    <name evidence="2" type="ORF">HNP84_009154</name>
</gene>
<comment type="caution">
    <text evidence="2">The sequence shown here is derived from an EMBL/GenBank/DDBJ whole genome shotgun (WGS) entry which is preliminary data.</text>
</comment>
<evidence type="ECO:0000313" key="2">
    <source>
        <dbReference type="EMBL" id="MBB5139391.1"/>
    </source>
</evidence>
<dbReference type="Proteomes" id="UP000578449">
    <property type="component" value="Unassembled WGS sequence"/>
</dbReference>
<dbReference type="AlphaFoldDB" id="A0A840PNN8"/>
<organism evidence="2 3">
    <name type="scientific">Thermocatellispora tengchongensis</name>
    <dbReference type="NCBI Taxonomy" id="1073253"/>
    <lineage>
        <taxon>Bacteria</taxon>
        <taxon>Bacillati</taxon>
        <taxon>Actinomycetota</taxon>
        <taxon>Actinomycetes</taxon>
        <taxon>Streptosporangiales</taxon>
        <taxon>Streptosporangiaceae</taxon>
        <taxon>Thermocatellispora</taxon>
    </lineage>
</organism>
<proteinExistence type="predicted"/>
<feature type="compositionally biased region" description="Low complexity" evidence="1">
    <location>
        <begin position="241"/>
        <end position="256"/>
    </location>
</feature>
<evidence type="ECO:0000256" key="1">
    <source>
        <dbReference type="SAM" id="MobiDB-lite"/>
    </source>
</evidence>
<keyword evidence="3" id="KW-1185">Reference proteome</keyword>
<feature type="compositionally biased region" description="Pro residues" evidence="1">
    <location>
        <begin position="30"/>
        <end position="47"/>
    </location>
</feature>
<accession>A0A840PNN8</accession>
<dbReference type="EMBL" id="JACHGN010000029">
    <property type="protein sequence ID" value="MBB5139391.1"/>
    <property type="molecule type" value="Genomic_DNA"/>
</dbReference>
<feature type="region of interest" description="Disordered" evidence="1">
    <location>
        <begin position="219"/>
        <end position="285"/>
    </location>
</feature>
<feature type="compositionally biased region" description="Basic and acidic residues" evidence="1">
    <location>
        <begin position="125"/>
        <end position="134"/>
    </location>
</feature>
<feature type="compositionally biased region" description="Basic and acidic residues" evidence="1">
    <location>
        <begin position="84"/>
        <end position="93"/>
    </location>
</feature>
<evidence type="ECO:0000313" key="3">
    <source>
        <dbReference type="Proteomes" id="UP000578449"/>
    </source>
</evidence>
<sequence>MRRRRSFRPVAGAKAHVRSSPHITAVRVLRPPPRPRTPPRTAIPPSPVHGTPGHPATHIPWAFPRGPQPAAADGRSSHRFHFIPPDRGRDRAENGIGEGRAQSPDRRSPDHLPVPPTVPPMGGRSARDHHRESCDTGTGFPSPGPAVGGDARVGRGVGAGFVWRGRVVGGDAGVGRGVGAGFVWRGRVVGGDARAAPAPAQGCRRVDRRRHRVAVAWTGAGGGRTRPASRLPRTRTPCPLGSGPARRYAARSSPSAVGPAIVRALPDRAPSGSRHRGRPVAAFSR</sequence>
<name>A0A840PNN8_9ACTN</name>
<feature type="region of interest" description="Disordered" evidence="1">
    <location>
        <begin position="1"/>
        <end position="149"/>
    </location>
</feature>
<reference evidence="2 3" key="1">
    <citation type="submission" date="2020-08" db="EMBL/GenBank/DDBJ databases">
        <title>Genomic Encyclopedia of Type Strains, Phase IV (KMG-IV): sequencing the most valuable type-strain genomes for metagenomic binning, comparative biology and taxonomic classification.</title>
        <authorList>
            <person name="Goeker M."/>
        </authorList>
    </citation>
    <scope>NUCLEOTIDE SEQUENCE [LARGE SCALE GENOMIC DNA]</scope>
    <source>
        <strain evidence="2 3">DSM 45615</strain>
    </source>
</reference>
<protein>
    <submittedName>
        <fullName evidence="2">Uncharacterized protein</fullName>
    </submittedName>
</protein>